<comment type="similarity">
    <text evidence="2">Belongs to the COA8 family.</text>
</comment>
<feature type="non-terminal residue" evidence="7">
    <location>
        <position position="143"/>
    </location>
</feature>
<dbReference type="InterPro" id="IPR018796">
    <property type="entry name" value="COA8"/>
</dbReference>
<keyword evidence="6" id="KW-0472">Membrane</keyword>
<name>A0A0B7ABL4_9EUPU</name>
<accession>A0A0B7ABL4</accession>
<evidence type="ECO:0000256" key="6">
    <source>
        <dbReference type="ARBA" id="ARBA00023136"/>
    </source>
</evidence>
<sequence length="143" mass="16806">MNAFYLRLGHTVFARKNSTKFNVLFTLTGTSYSSKYEVKKLKITPVPPTGGRSDSIGPADPISNIREIQFYIPPDETLTEKSFRLKREEVLEWNKIFWTEHNSRFFKEKDKYIHDNQTKDNDGNVQQLSPEDMSKFYRAFLNE</sequence>
<dbReference type="GO" id="GO:0097193">
    <property type="term" value="P:intrinsic apoptotic signaling pathway"/>
    <property type="evidence" value="ECO:0007669"/>
    <property type="project" value="InterPro"/>
</dbReference>
<dbReference type="AlphaFoldDB" id="A0A0B7ABL4"/>
<evidence type="ECO:0000256" key="5">
    <source>
        <dbReference type="ARBA" id="ARBA00023128"/>
    </source>
</evidence>
<comment type="subcellular location">
    <subcellularLocation>
        <location evidence="1">Mitochondrion inner membrane</location>
        <topology evidence="1">Peripheral membrane protein</topology>
        <orientation evidence="1">Matrix side</orientation>
    </subcellularLocation>
</comment>
<dbReference type="Pfam" id="PF10231">
    <property type="entry name" value="COA8"/>
    <property type="match status" value="1"/>
</dbReference>
<gene>
    <name evidence="7" type="primary">ORF108616</name>
</gene>
<protein>
    <submittedName>
        <fullName evidence="7">Uncharacterized protein</fullName>
    </submittedName>
</protein>
<dbReference type="GO" id="GO:0005743">
    <property type="term" value="C:mitochondrial inner membrane"/>
    <property type="evidence" value="ECO:0007669"/>
    <property type="project" value="UniProtKB-SubCell"/>
</dbReference>
<evidence type="ECO:0000256" key="4">
    <source>
        <dbReference type="ARBA" id="ARBA00022946"/>
    </source>
</evidence>
<organism evidence="7">
    <name type="scientific">Arion vulgaris</name>
    <dbReference type="NCBI Taxonomy" id="1028688"/>
    <lineage>
        <taxon>Eukaryota</taxon>
        <taxon>Metazoa</taxon>
        <taxon>Spiralia</taxon>
        <taxon>Lophotrochozoa</taxon>
        <taxon>Mollusca</taxon>
        <taxon>Gastropoda</taxon>
        <taxon>Heterobranchia</taxon>
        <taxon>Euthyneura</taxon>
        <taxon>Panpulmonata</taxon>
        <taxon>Eupulmonata</taxon>
        <taxon>Stylommatophora</taxon>
        <taxon>Helicina</taxon>
        <taxon>Arionoidea</taxon>
        <taxon>Arionidae</taxon>
        <taxon>Arion</taxon>
    </lineage>
</organism>
<keyword evidence="5" id="KW-0496">Mitochondrion</keyword>
<dbReference type="PANTHER" id="PTHR31107">
    <property type="entry name" value="APOPTOGENIC PROTEIN 1, MITOCHONDRIAL"/>
    <property type="match status" value="1"/>
</dbReference>
<dbReference type="PANTHER" id="PTHR31107:SF2">
    <property type="entry name" value="CYTOCHROME C OXIDASE ASSEMBLY FACTOR 8"/>
    <property type="match status" value="1"/>
</dbReference>
<evidence type="ECO:0000313" key="7">
    <source>
        <dbReference type="EMBL" id="CEK78158.1"/>
    </source>
</evidence>
<evidence type="ECO:0000256" key="3">
    <source>
        <dbReference type="ARBA" id="ARBA00022792"/>
    </source>
</evidence>
<evidence type="ECO:0000256" key="2">
    <source>
        <dbReference type="ARBA" id="ARBA00005453"/>
    </source>
</evidence>
<evidence type="ECO:0000256" key="1">
    <source>
        <dbReference type="ARBA" id="ARBA00004443"/>
    </source>
</evidence>
<reference evidence="7" key="1">
    <citation type="submission" date="2014-12" db="EMBL/GenBank/DDBJ databases">
        <title>Insight into the proteome of Arion vulgaris.</title>
        <authorList>
            <person name="Aradska J."/>
            <person name="Bulat T."/>
            <person name="Smidak R."/>
            <person name="Sarate P."/>
            <person name="Gangsoo J."/>
            <person name="Sialana F."/>
            <person name="Bilban M."/>
            <person name="Lubec G."/>
        </authorList>
    </citation>
    <scope>NUCLEOTIDE SEQUENCE</scope>
    <source>
        <tissue evidence="7">Skin</tissue>
    </source>
</reference>
<keyword evidence="3" id="KW-0999">Mitochondrion inner membrane</keyword>
<proteinExistence type="inferred from homology"/>
<dbReference type="EMBL" id="HACG01031293">
    <property type="protein sequence ID" value="CEK78158.1"/>
    <property type="molecule type" value="Transcribed_RNA"/>
</dbReference>
<keyword evidence="4" id="KW-0809">Transit peptide</keyword>